<evidence type="ECO:0000313" key="11">
    <source>
        <dbReference type="Proteomes" id="UP000182427"/>
    </source>
</evidence>
<evidence type="ECO:0000256" key="4">
    <source>
        <dbReference type="ARBA" id="ARBA00016244"/>
    </source>
</evidence>
<keyword evidence="6 7" id="KW-0975">Bacterial flagellum</keyword>
<keyword evidence="10" id="KW-0966">Cell projection</keyword>
<dbReference type="InterPro" id="IPR019776">
    <property type="entry name" value="Flagellar_basal_body_rod_CS"/>
</dbReference>
<dbReference type="NCBIfam" id="TIGR02492">
    <property type="entry name" value="flgK_ends"/>
    <property type="match status" value="1"/>
</dbReference>
<comment type="similarity">
    <text evidence="3 7">Belongs to the flagella basal body rod proteins family.</text>
</comment>
<feature type="domain" description="Flagellar hook-associated protein FlgK helical" evidence="9">
    <location>
        <begin position="106"/>
        <end position="321"/>
    </location>
</feature>
<feature type="domain" description="Flagellar basal-body/hook protein C-terminal" evidence="8">
    <location>
        <begin position="404"/>
        <end position="443"/>
    </location>
</feature>
<dbReference type="GO" id="GO:0044780">
    <property type="term" value="P:bacterial-type flagellum assembly"/>
    <property type="evidence" value="ECO:0007669"/>
    <property type="project" value="InterPro"/>
</dbReference>
<protein>
    <recommendedName>
        <fullName evidence="4 7">Flagellar hook-associated protein 1</fullName>
        <shortName evidence="7">HAP1</shortName>
    </recommendedName>
</protein>
<gene>
    <name evidence="7" type="primary">flgK</name>
    <name evidence="10" type="ORF">SAMN05444167_1392</name>
</gene>
<dbReference type="InterPro" id="IPR053927">
    <property type="entry name" value="FlgK_helical"/>
</dbReference>
<accession>A0A1G7ICW2</accession>
<dbReference type="InterPro" id="IPR010930">
    <property type="entry name" value="Flg_bb/hook_C_dom"/>
</dbReference>
<evidence type="ECO:0000256" key="7">
    <source>
        <dbReference type="RuleBase" id="RU362065"/>
    </source>
</evidence>
<dbReference type="OrthoDB" id="9802553at2"/>
<dbReference type="AlphaFoldDB" id="A0A1G7ICW2"/>
<evidence type="ECO:0000256" key="2">
    <source>
        <dbReference type="ARBA" id="ARBA00004613"/>
    </source>
</evidence>
<dbReference type="InterPro" id="IPR002371">
    <property type="entry name" value="FlgK"/>
</dbReference>
<dbReference type="PANTHER" id="PTHR30033">
    <property type="entry name" value="FLAGELLAR HOOK-ASSOCIATED PROTEIN 1"/>
    <property type="match status" value="1"/>
</dbReference>
<sequence>MLEMPTADALERYLTLTTQQMKLTATNMANQNTDGYTRRVASFSNNDTVNVNGISTSSGVSATVTAQRDRVLQRSLQQATEASSASSARTTALDNLQSLFMIDSSGDDASGIGAAISNFFNSMTSLGSSPSDTNTRQTAYTAAQALVTTMNRTASQLSSQTSSLNQQIGTSVDQVNSLLTNIASLNKQIQQSGGQDTDGLQDQRDQAVLSLAKLVDVNTVTATDGTVNLSLSDGTPLLSGTQAMNLSTATVSGNLHILSNGNDVTSSVLSGSIGGLLQVRDQDIPAVQQQLDAVAVAISSAVNAQNAAGTDANGNAGGDVFSGNTAATLSMAISSGGGIAASSDGSNATAIGAVASQAIVGSMTASGAFSTMITSLGQTVSGASTTKSANDAVLTQTSTQVANVSGVSLDTEAANLTQYQRSYEAAAKVLSIANELMAQAINLGQQTTVS</sequence>
<name>A0A1G7ICW2_9BACT</name>
<dbReference type="Proteomes" id="UP000182427">
    <property type="component" value="Chromosome I"/>
</dbReference>
<dbReference type="GO" id="GO:0009424">
    <property type="term" value="C:bacterial-type flagellum hook"/>
    <property type="evidence" value="ECO:0007669"/>
    <property type="project" value="UniProtKB-UniRule"/>
</dbReference>
<organism evidence="10 11">
    <name type="scientific">Terriglobus roseus</name>
    <dbReference type="NCBI Taxonomy" id="392734"/>
    <lineage>
        <taxon>Bacteria</taxon>
        <taxon>Pseudomonadati</taxon>
        <taxon>Acidobacteriota</taxon>
        <taxon>Terriglobia</taxon>
        <taxon>Terriglobales</taxon>
        <taxon>Acidobacteriaceae</taxon>
        <taxon>Terriglobus</taxon>
    </lineage>
</organism>
<proteinExistence type="inferred from homology"/>
<comment type="subcellular location">
    <subcellularLocation>
        <location evidence="1 7">Bacterial flagellum</location>
    </subcellularLocation>
    <subcellularLocation>
        <location evidence="2 7">Secreted</location>
    </subcellularLocation>
</comment>
<keyword evidence="10" id="KW-0969">Cilium</keyword>
<dbReference type="GO" id="GO:0005576">
    <property type="term" value="C:extracellular region"/>
    <property type="evidence" value="ECO:0007669"/>
    <property type="project" value="UniProtKB-SubCell"/>
</dbReference>
<dbReference type="RefSeq" id="WP_083344500.1">
    <property type="nucleotide sequence ID" value="NZ_LT629690.1"/>
</dbReference>
<evidence type="ECO:0000256" key="3">
    <source>
        <dbReference type="ARBA" id="ARBA00009677"/>
    </source>
</evidence>
<evidence type="ECO:0000313" key="10">
    <source>
        <dbReference type="EMBL" id="SDF10189.1"/>
    </source>
</evidence>
<evidence type="ECO:0000259" key="8">
    <source>
        <dbReference type="Pfam" id="PF06429"/>
    </source>
</evidence>
<evidence type="ECO:0000256" key="1">
    <source>
        <dbReference type="ARBA" id="ARBA00004365"/>
    </source>
</evidence>
<dbReference type="GO" id="GO:0005198">
    <property type="term" value="F:structural molecule activity"/>
    <property type="evidence" value="ECO:0007669"/>
    <property type="project" value="UniProtKB-UniRule"/>
</dbReference>
<reference evidence="10 11" key="1">
    <citation type="submission" date="2016-10" db="EMBL/GenBank/DDBJ databases">
        <authorList>
            <person name="de Groot N.N."/>
        </authorList>
    </citation>
    <scope>NUCLEOTIDE SEQUENCE [LARGE SCALE GENOMIC DNA]</scope>
    <source>
        <strain evidence="10 11">GAS232</strain>
    </source>
</reference>
<dbReference type="PROSITE" id="PS00588">
    <property type="entry name" value="FLAGELLA_BB_ROD"/>
    <property type="match status" value="1"/>
</dbReference>
<evidence type="ECO:0000256" key="5">
    <source>
        <dbReference type="ARBA" id="ARBA00022525"/>
    </source>
</evidence>
<dbReference type="EMBL" id="LT629690">
    <property type="protein sequence ID" value="SDF10189.1"/>
    <property type="molecule type" value="Genomic_DNA"/>
</dbReference>
<evidence type="ECO:0000259" key="9">
    <source>
        <dbReference type="Pfam" id="PF22638"/>
    </source>
</evidence>
<dbReference type="Pfam" id="PF06429">
    <property type="entry name" value="Flg_bbr_C"/>
    <property type="match status" value="1"/>
</dbReference>
<evidence type="ECO:0000256" key="6">
    <source>
        <dbReference type="ARBA" id="ARBA00023143"/>
    </source>
</evidence>
<dbReference type="SUPFAM" id="SSF64518">
    <property type="entry name" value="Phase 1 flagellin"/>
    <property type="match status" value="1"/>
</dbReference>
<keyword evidence="5 7" id="KW-0964">Secreted</keyword>
<dbReference type="Pfam" id="PF22638">
    <property type="entry name" value="FlgK_D1"/>
    <property type="match status" value="1"/>
</dbReference>
<keyword evidence="10" id="KW-0282">Flagellum</keyword>
<dbReference type="PRINTS" id="PR01005">
    <property type="entry name" value="FLGHOOKAP1"/>
</dbReference>
<keyword evidence="11" id="KW-1185">Reference proteome</keyword>
<dbReference type="PANTHER" id="PTHR30033:SF1">
    <property type="entry name" value="FLAGELLAR HOOK-ASSOCIATED PROTEIN 1"/>
    <property type="match status" value="1"/>
</dbReference>